<gene>
    <name evidence="3" type="ORF">S7711_10197</name>
</gene>
<evidence type="ECO:0000313" key="4">
    <source>
        <dbReference type="Proteomes" id="UP000028045"/>
    </source>
</evidence>
<dbReference type="OrthoDB" id="5101509at2759"/>
<evidence type="ECO:0000256" key="1">
    <source>
        <dbReference type="SAM" id="Coils"/>
    </source>
</evidence>
<accession>A0A084AF22</accession>
<keyword evidence="1" id="KW-0175">Coiled coil</keyword>
<feature type="coiled-coil region" evidence="1">
    <location>
        <begin position="46"/>
        <end position="73"/>
    </location>
</feature>
<sequence>MIAHPVPPTLPGDRVEFEQQYAKEPDRWFSYLSDAYAWMKDQAANQADTDRKLIELQVRVETLQEEVLAARRNENTAIAQRSWIEERLNTKEKELLAAQIEAHQAINSVLPTMATPIPSATPDPLAKAPMAKTLEVPPPLTTRSTALTQLSE</sequence>
<dbReference type="AlphaFoldDB" id="A0A084AF22"/>
<feature type="compositionally biased region" description="Polar residues" evidence="2">
    <location>
        <begin position="141"/>
        <end position="152"/>
    </location>
</feature>
<protein>
    <submittedName>
        <fullName evidence="3">Uncharacterized protein</fullName>
    </submittedName>
</protein>
<keyword evidence="4" id="KW-1185">Reference proteome</keyword>
<name>A0A084AF22_STACB</name>
<reference evidence="3 4" key="1">
    <citation type="journal article" date="2014" name="BMC Genomics">
        <title>Comparative genome sequencing reveals chemotype-specific gene clusters in the toxigenic black mold Stachybotrys.</title>
        <authorList>
            <person name="Semeiks J."/>
            <person name="Borek D."/>
            <person name="Otwinowski Z."/>
            <person name="Grishin N.V."/>
        </authorList>
    </citation>
    <scope>NUCLEOTIDE SEQUENCE [LARGE SCALE GENOMIC DNA]</scope>
    <source>
        <strain evidence="4">CBS 109288 / IBT 7711</strain>
    </source>
</reference>
<feature type="region of interest" description="Disordered" evidence="2">
    <location>
        <begin position="130"/>
        <end position="152"/>
    </location>
</feature>
<organism evidence="3 4">
    <name type="scientific">Stachybotrys chartarum (strain CBS 109288 / IBT 7711)</name>
    <name type="common">Toxic black mold</name>
    <name type="synonym">Stilbospora chartarum</name>
    <dbReference type="NCBI Taxonomy" id="1280523"/>
    <lineage>
        <taxon>Eukaryota</taxon>
        <taxon>Fungi</taxon>
        <taxon>Dikarya</taxon>
        <taxon>Ascomycota</taxon>
        <taxon>Pezizomycotina</taxon>
        <taxon>Sordariomycetes</taxon>
        <taxon>Hypocreomycetidae</taxon>
        <taxon>Hypocreales</taxon>
        <taxon>Stachybotryaceae</taxon>
        <taxon>Stachybotrys</taxon>
    </lineage>
</organism>
<dbReference type="HOGENOM" id="CLU_113801_0_0_1"/>
<dbReference type="EMBL" id="KL649632">
    <property type="protein sequence ID" value="KEY63901.1"/>
    <property type="molecule type" value="Genomic_DNA"/>
</dbReference>
<proteinExistence type="predicted"/>
<evidence type="ECO:0000313" key="3">
    <source>
        <dbReference type="EMBL" id="KEY63901.1"/>
    </source>
</evidence>
<evidence type="ECO:0000256" key="2">
    <source>
        <dbReference type="SAM" id="MobiDB-lite"/>
    </source>
</evidence>
<dbReference type="Proteomes" id="UP000028045">
    <property type="component" value="Unassembled WGS sequence"/>
</dbReference>